<reference evidence="4 5" key="1">
    <citation type="submission" date="2018-06" db="EMBL/GenBank/DDBJ databases">
        <title>Natronomonas sp. F16-60 a new haloarchaeon isolated from a solar saltern of Isla Cristina, Huelva, Spain.</title>
        <authorList>
            <person name="Duran-Viseras A."/>
            <person name="Sanchez-Porro C."/>
            <person name="Ventosa A."/>
        </authorList>
    </citation>
    <scope>NUCLEOTIDE SEQUENCE [LARGE SCALE GENOMIC DNA]</scope>
    <source>
        <strain evidence="4 5">F16-60</strain>
    </source>
</reference>
<feature type="compositionally biased region" description="Basic and acidic residues" evidence="1">
    <location>
        <begin position="231"/>
        <end position="242"/>
    </location>
</feature>
<dbReference type="Proteomes" id="UP000319894">
    <property type="component" value="Unassembled WGS sequence"/>
</dbReference>
<name>A0A554MW89_9EURY</name>
<dbReference type="EMBL" id="QMDX01000013">
    <property type="protein sequence ID" value="TSD09387.1"/>
    <property type="molecule type" value="Genomic_DNA"/>
</dbReference>
<dbReference type="SUPFAM" id="SSF46565">
    <property type="entry name" value="Chaperone J-domain"/>
    <property type="match status" value="1"/>
</dbReference>
<dbReference type="Pfam" id="PF00226">
    <property type="entry name" value="DnaJ"/>
    <property type="match status" value="1"/>
</dbReference>
<dbReference type="SMART" id="SM00271">
    <property type="entry name" value="DnaJ"/>
    <property type="match status" value="1"/>
</dbReference>
<accession>A0A554MW89</accession>
<keyword evidence="2" id="KW-0812">Transmembrane</keyword>
<feature type="transmembrane region" description="Helical" evidence="2">
    <location>
        <begin position="6"/>
        <end position="24"/>
    </location>
</feature>
<dbReference type="PROSITE" id="PS50076">
    <property type="entry name" value="DNAJ_2"/>
    <property type="match status" value="1"/>
</dbReference>
<evidence type="ECO:0000313" key="4">
    <source>
        <dbReference type="EMBL" id="TSD09387.1"/>
    </source>
</evidence>
<keyword evidence="5" id="KW-1185">Reference proteome</keyword>
<feature type="compositionally biased region" description="Basic residues" evidence="1">
    <location>
        <begin position="216"/>
        <end position="230"/>
    </location>
</feature>
<dbReference type="AlphaFoldDB" id="A0A554MW89"/>
<dbReference type="InParanoid" id="A0A554MW89"/>
<feature type="compositionally biased region" description="Basic and acidic residues" evidence="1">
    <location>
        <begin position="183"/>
        <end position="215"/>
    </location>
</feature>
<evidence type="ECO:0000256" key="2">
    <source>
        <dbReference type="SAM" id="Phobius"/>
    </source>
</evidence>
<feature type="compositionally biased region" description="Low complexity" evidence="1">
    <location>
        <begin position="90"/>
        <end position="103"/>
    </location>
</feature>
<keyword evidence="2" id="KW-1133">Transmembrane helix</keyword>
<feature type="region of interest" description="Disordered" evidence="1">
    <location>
        <begin position="153"/>
        <end position="249"/>
    </location>
</feature>
<feature type="domain" description="J" evidence="3">
    <location>
        <begin position="237"/>
        <end position="288"/>
    </location>
</feature>
<sequence length="288" mass="31084">MDTGWLLVGGAGVAGGLALVLVGAGIATAPLLLPVGALLAVVAYLAWAAGTSHIVASVYDGVDDPGRSTADGRTGRPEDRVDPDGNWRSTAADGGRTAGPDAGATGGVGGPGAGAGLGPDDEPIWDATERDRAGGWDDWEAHWEWSDRHWNEFRRGHDGDRTGNTGSTGRGGRGQGRSGRRTTRGDDGRTGDRGGRRRERTDTGSRQRAHEGESSRRRRRGDRRRGRTRRRDGQARRARDLLEVDPDASEETLRTAYRERVKEVHPDRGGDPEQFKRVQWAYEYLSEG</sequence>
<dbReference type="InterPro" id="IPR001623">
    <property type="entry name" value="DnaJ_domain"/>
</dbReference>
<comment type="caution">
    <text evidence="4">The sequence shown here is derived from an EMBL/GenBank/DDBJ whole genome shotgun (WGS) entry which is preliminary data.</text>
</comment>
<dbReference type="CDD" id="cd06257">
    <property type="entry name" value="DnaJ"/>
    <property type="match status" value="1"/>
</dbReference>
<proteinExistence type="predicted"/>
<feature type="transmembrane region" description="Helical" evidence="2">
    <location>
        <begin position="31"/>
        <end position="50"/>
    </location>
</feature>
<evidence type="ECO:0000256" key="1">
    <source>
        <dbReference type="SAM" id="MobiDB-lite"/>
    </source>
</evidence>
<dbReference type="OrthoDB" id="10608at2157"/>
<protein>
    <recommendedName>
        <fullName evidence="3">J domain-containing protein</fullName>
    </recommendedName>
</protein>
<evidence type="ECO:0000259" key="3">
    <source>
        <dbReference type="PROSITE" id="PS50076"/>
    </source>
</evidence>
<dbReference type="InterPro" id="IPR036869">
    <property type="entry name" value="J_dom_sf"/>
</dbReference>
<feature type="compositionally biased region" description="Gly residues" evidence="1">
    <location>
        <begin position="104"/>
        <end position="117"/>
    </location>
</feature>
<dbReference type="RefSeq" id="WP_144263123.1">
    <property type="nucleotide sequence ID" value="NZ_QMDX01000013.1"/>
</dbReference>
<keyword evidence="2" id="KW-0472">Membrane</keyword>
<feature type="compositionally biased region" description="Basic and acidic residues" evidence="1">
    <location>
        <begin position="73"/>
        <end position="85"/>
    </location>
</feature>
<feature type="region of interest" description="Disordered" evidence="1">
    <location>
        <begin position="60"/>
        <end position="128"/>
    </location>
</feature>
<feature type="compositionally biased region" description="Gly residues" evidence="1">
    <location>
        <begin position="166"/>
        <end position="177"/>
    </location>
</feature>
<organism evidence="4 5">
    <name type="scientific">Haloglomus irregulare</name>
    <dbReference type="NCBI Taxonomy" id="2234134"/>
    <lineage>
        <taxon>Archaea</taxon>
        <taxon>Methanobacteriati</taxon>
        <taxon>Methanobacteriota</taxon>
        <taxon>Stenosarchaea group</taxon>
        <taxon>Halobacteria</taxon>
        <taxon>Halobacteriales</taxon>
        <taxon>Natronomonadaceae</taxon>
        <taxon>Haloglomus</taxon>
    </lineage>
</organism>
<dbReference type="Gene3D" id="1.10.287.110">
    <property type="entry name" value="DnaJ domain"/>
    <property type="match status" value="1"/>
</dbReference>
<evidence type="ECO:0000313" key="5">
    <source>
        <dbReference type="Proteomes" id="UP000319894"/>
    </source>
</evidence>
<gene>
    <name evidence="4" type="ORF">DP107_15875</name>
</gene>